<evidence type="ECO:0000256" key="1">
    <source>
        <dbReference type="SAM" id="Phobius"/>
    </source>
</evidence>
<reference evidence="3 4" key="1">
    <citation type="submission" date="2019-02" db="EMBL/GenBank/DDBJ databases">
        <title>Genome sequencing of the rare red list fungi Bondarzewia mesenterica.</title>
        <authorList>
            <person name="Buettner E."/>
            <person name="Kellner H."/>
        </authorList>
    </citation>
    <scope>NUCLEOTIDE SEQUENCE [LARGE SCALE GENOMIC DNA]</scope>
    <source>
        <strain evidence="3 4">DSM 108281</strain>
    </source>
</reference>
<dbReference type="PANTHER" id="PTHR33741">
    <property type="entry name" value="TRANSMEMBRANE PROTEIN DDB_G0269096-RELATED"/>
    <property type="match status" value="1"/>
</dbReference>
<feature type="domain" description="HPP transmembrane region" evidence="2">
    <location>
        <begin position="29"/>
        <end position="145"/>
    </location>
</feature>
<dbReference type="Proteomes" id="UP000310158">
    <property type="component" value="Unassembled WGS sequence"/>
</dbReference>
<comment type="caution">
    <text evidence="3">The sequence shown here is derived from an EMBL/GenBank/DDBJ whole genome shotgun (WGS) entry which is preliminary data.</text>
</comment>
<name>A0A4S4KX45_9AGAM</name>
<dbReference type="InterPro" id="IPR058581">
    <property type="entry name" value="TM_HPP"/>
</dbReference>
<dbReference type="PANTHER" id="PTHR33741:SF5">
    <property type="entry name" value="TRANSMEMBRANE PROTEIN DDB_G0269096-RELATED"/>
    <property type="match status" value="1"/>
</dbReference>
<dbReference type="EMBL" id="SGPL01001348">
    <property type="protein sequence ID" value="THH03432.1"/>
    <property type="molecule type" value="Genomic_DNA"/>
</dbReference>
<feature type="transmembrane region" description="Helical" evidence="1">
    <location>
        <begin position="33"/>
        <end position="53"/>
    </location>
</feature>
<protein>
    <recommendedName>
        <fullName evidence="2">HPP transmembrane region domain-containing protein</fullName>
    </recommendedName>
</protein>
<evidence type="ECO:0000313" key="4">
    <source>
        <dbReference type="Proteomes" id="UP000310158"/>
    </source>
</evidence>
<dbReference type="Pfam" id="PF04982">
    <property type="entry name" value="TM_HPP"/>
    <property type="match status" value="1"/>
</dbReference>
<dbReference type="InterPro" id="IPR007065">
    <property type="entry name" value="HPP"/>
</dbReference>
<sequence>MNPPPASRLSRLPLWLSRWLGYRPSPPPKRPEYIVWFWSWVGAFCGLSVIMAVFGQAHYFIERNVPLLVASYGASAVLIYGAIEAPLAQPRALVGGHFLGALIGVCIMKLFHLLPTEERFDQLRWLSAALSCSTAIVVMQITDWMVLSARGAAIVGVGVGSRVAVEQRPEAVSRVLVYTSGTGCKQA</sequence>
<keyword evidence="1" id="KW-0812">Transmembrane</keyword>
<feature type="transmembrane region" description="Helical" evidence="1">
    <location>
        <begin position="89"/>
        <end position="111"/>
    </location>
</feature>
<dbReference type="OrthoDB" id="2016548at2759"/>
<keyword evidence="1" id="KW-0472">Membrane</keyword>
<evidence type="ECO:0000259" key="2">
    <source>
        <dbReference type="Pfam" id="PF04982"/>
    </source>
</evidence>
<organism evidence="3 4">
    <name type="scientific">Bondarzewia mesenterica</name>
    <dbReference type="NCBI Taxonomy" id="1095465"/>
    <lineage>
        <taxon>Eukaryota</taxon>
        <taxon>Fungi</taxon>
        <taxon>Dikarya</taxon>
        <taxon>Basidiomycota</taxon>
        <taxon>Agaricomycotina</taxon>
        <taxon>Agaricomycetes</taxon>
        <taxon>Russulales</taxon>
        <taxon>Bondarzewiaceae</taxon>
        <taxon>Bondarzewia</taxon>
    </lineage>
</organism>
<gene>
    <name evidence="3" type="ORF">EW146_g10444</name>
</gene>
<keyword evidence="4" id="KW-1185">Reference proteome</keyword>
<accession>A0A4S4KX45</accession>
<proteinExistence type="predicted"/>
<dbReference type="AlphaFoldDB" id="A0A4S4KX45"/>
<evidence type="ECO:0000313" key="3">
    <source>
        <dbReference type="EMBL" id="THH03432.1"/>
    </source>
</evidence>
<keyword evidence="1" id="KW-1133">Transmembrane helix</keyword>
<feature type="transmembrane region" description="Helical" evidence="1">
    <location>
        <begin position="65"/>
        <end position="83"/>
    </location>
</feature>